<evidence type="ECO:0000256" key="4">
    <source>
        <dbReference type="ARBA" id="ARBA00023136"/>
    </source>
</evidence>
<protein>
    <submittedName>
        <fullName evidence="6">Uncharacterized protein</fullName>
    </submittedName>
</protein>
<feature type="transmembrane region" description="Helical" evidence="5">
    <location>
        <begin position="139"/>
        <end position="162"/>
    </location>
</feature>
<dbReference type="EMBL" id="JAFIMR010000034">
    <property type="protein sequence ID" value="KAI1859429.1"/>
    <property type="molecule type" value="Genomic_DNA"/>
</dbReference>
<dbReference type="Proteomes" id="UP000829685">
    <property type="component" value="Unassembled WGS sequence"/>
</dbReference>
<evidence type="ECO:0000313" key="7">
    <source>
        <dbReference type="Proteomes" id="UP000829685"/>
    </source>
</evidence>
<feature type="transmembrane region" description="Helical" evidence="5">
    <location>
        <begin position="223"/>
        <end position="240"/>
    </location>
</feature>
<dbReference type="PANTHER" id="PTHR31465:SF1">
    <property type="entry name" value="PROTEIN RTA1-RELATED"/>
    <property type="match status" value="1"/>
</dbReference>
<sequence>MYYTLDHMQDFDLTEMVNSTTVVKYPYGYIPHRGINLTLLTVYAILSIVSITSILQCFSSKHGKWMIRTALVSAAVFAELVAYVERTRSVDRPRNFNDFLIQLTLLNVAPAFLTAAISTSMYQLVKAIGPWNLRKRPKICLLFVLLDLSAMAFIVFGSLTAFDRGPNGTGDQQHDIANMHEATSLFLQFIVATMVFQITSICVFFALLMSVAHKAVRPMPKDFVFVMVAAGLLVLMRAIVRLTEGGLYTNEWIFVGFDSLLMICACSALMAGHPILTWNDSLDIEL</sequence>
<feature type="transmembrane region" description="Helical" evidence="5">
    <location>
        <begin position="252"/>
        <end position="272"/>
    </location>
</feature>
<dbReference type="GO" id="GO:0016020">
    <property type="term" value="C:membrane"/>
    <property type="evidence" value="ECO:0007669"/>
    <property type="project" value="UniProtKB-SubCell"/>
</dbReference>
<evidence type="ECO:0000313" key="6">
    <source>
        <dbReference type="EMBL" id="KAI1859429.1"/>
    </source>
</evidence>
<dbReference type="OrthoDB" id="10513543at2759"/>
<evidence type="ECO:0000256" key="2">
    <source>
        <dbReference type="ARBA" id="ARBA00022692"/>
    </source>
</evidence>
<organism evidence="6 7">
    <name type="scientific">Neoarthrinium moseri</name>
    <dbReference type="NCBI Taxonomy" id="1658444"/>
    <lineage>
        <taxon>Eukaryota</taxon>
        <taxon>Fungi</taxon>
        <taxon>Dikarya</taxon>
        <taxon>Ascomycota</taxon>
        <taxon>Pezizomycotina</taxon>
        <taxon>Sordariomycetes</taxon>
        <taxon>Xylariomycetidae</taxon>
        <taxon>Amphisphaeriales</taxon>
        <taxon>Apiosporaceae</taxon>
        <taxon>Neoarthrinium</taxon>
    </lineage>
</organism>
<keyword evidence="2 5" id="KW-0812">Transmembrane</keyword>
<comment type="caution">
    <text evidence="6">The sequence shown here is derived from an EMBL/GenBank/DDBJ whole genome shotgun (WGS) entry which is preliminary data.</text>
</comment>
<comment type="subcellular location">
    <subcellularLocation>
        <location evidence="1">Membrane</location>
        <topology evidence="1">Multi-pass membrane protein</topology>
    </subcellularLocation>
</comment>
<dbReference type="InterPro" id="IPR007568">
    <property type="entry name" value="RTA1"/>
</dbReference>
<dbReference type="Pfam" id="PF04479">
    <property type="entry name" value="RTA1"/>
    <property type="match status" value="1"/>
</dbReference>
<dbReference type="PANTHER" id="PTHR31465">
    <property type="entry name" value="PROTEIN RTA1-RELATED"/>
    <property type="match status" value="1"/>
</dbReference>
<evidence type="ECO:0000256" key="1">
    <source>
        <dbReference type="ARBA" id="ARBA00004141"/>
    </source>
</evidence>
<feature type="transmembrane region" description="Helical" evidence="5">
    <location>
        <begin position="99"/>
        <end position="118"/>
    </location>
</feature>
<keyword evidence="7" id="KW-1185">Reference proteome</keyword>
<feature type="transmembrane region" description="Helical" evidence="5">
    <location>
        <begin position="35"/>
        <end position="58"/>
    </location>
</feature>
<evidence type="ECO:0000256" key="5">
    <source>
        <dbReference type="SAM" id="Phobius"/>
    </source>
</evidence>
<dbReference type="AlphaFoldDB" id="A0A9Q0AKQ4"/>
<evidence type="ECO:0000256" key="3">
    <source>
        <dbReference type="ARBA" id="ARBA00022989"/>
    </source>
</evidence>
<reference evidence="6" key="1">
    <citation type="submission" date="2021-03" db="EMBL/GenBank/DDBJ databases">
        <title>Revisited historic fungal species revealed as producer of novel bioactive compounds through whole genome sequencing and comparative genomics.</title>
        <authorList>
            <person name="Vignolle G.A."/>
            <person name="Hochenegger N."/>
            <person name="Mach R.L."/>
            <person name="Mach-Aigner A.R."/>
            <person name="Javad Rahimi M."/>
            <person name="Salim K.A."/>
            <person name="Chan C.M."/>
            <person name="Lim L.B.L."/>
            <person name="Cai F."/>
            <person name="Druzhinina I.S."/>
            <person name="U'Ren J.M."/>
            <person name="Derntl C."/>
        </authorList>
    </citation>
    <scope>NUCLEOTIDE SEQUENCE</scope>
    <source>
        <strain evidence="6">TUCIM 5799</strain>
    </source>
</reference>
<feature type="transmembrane region" description="Helical" evidence="5">
    <location>
        <begin position="185"/>
        <end position="211"/>
    </location>
</feature>
<keyword evidence="4 5" id="KW-0472">Membrane</keyword>
<proteinExistence type="predicted"/>
<feature type="transmembrane region" description="Helical" evidence="5">
    <location>
        <begin position="65"/>
        <end position="84"/>
    </location>
</feature>
<keyword evidence="3 5" id="KW-1133">Transmembrane helix</keyword>
<accession>A0A9Q0AKQ4</accession>
<gene>
    <name evidence="6" type="ORF">JX265_010432</name>
</gene>
<name>A0A9Q0AKQ4_9PEZI</name>